<evidence type="ECO:0000256" key="3">
    <source>
        <dbReference type="ARBA" id="ARBA00023029"/>
    </source>
</evidence>
<dbReference type="PRINTS" id="PR00416">
    <property type="entry name" value="EUTPISMRASEI"/>
</dbReference>
<dbReference type="CDD" id="cd00659">
    <property type="entry name" value="Topo_IB_C"/>
    <property type="match status" value="1"/>
</dbReference>
<dbReference type="InterPro" id="IPR051062">
    <property type="entry name" value="Topoisomerase_IB"/>
</dbReference>
<dbReference type="SUPFAM" id="SSF56741">
    <property type="entry name" value="Eukaryotic DNA topoisomerase I, N-terminal DNA-binding fragment"/>
    <property type="match status" value="1"/>
</dbReference>
<feature type="domain" description="DNA topoisomerase I eukaryotic-type" evidence="9">
    <location>
        <begin position="250"/>
        <end position="632"/>
    </location>
</feature>
<reference evidence="10 11" key="1">
    <citation type="submission" date="2020-04" db="EMBL/GenBank/DDBJ databases">
        <title>Perkinsus olseni comparative genomics.</title>
        <authorList>
            <person name="Bogema D.R."/>
        </authorList>
    </citation>
    <scope>NUCLEOTIDE SEQUENCE [LARGE SCALE GENOMIC DNA]</scope>
    <source>
        <strain evidence="10 11">ATCC PRA-207</strain>
    </source>
</reference>
<name>A0A7J6RCR1_PEROL</name>
<dbReference type="PROSITE" id="PS52038">
    <property type="entry name" value="TOPO_IB_2"/>
    <property type="match status" value="1"/>
</dbReference>
<comment type="caution">
    <text evidence="10">The sequence shown here is derived from an EMBL/GenBank/DDBJ whole genome shotgun (WGS) entry which is preliminary data.</text>
</comment>
<dbReference type="InterPro" id="IPR036202">
    <property type="entry name" value="TopoI_DNA-bd_euk_N_sf"/>
</dbReference>
<evidence type="ECO:0000256" key="4">
    <source>
        <dbReference type="ARBA" id="ARBA00023125"/>
    </source>
</evidence>
<feature type="region of interest" description="Disordered" evidence="8">
    <location>
        <begin position="202"/>
        <end position="221"/>
    </location>
</feature>
<dbReference type="InterPro" id="IPR001631">
    <property type="entry name" value="TopoI"/>
</dbReference>
<dbReference type="GO" id="GO:0006260">
    <property type="term" value="P:DNA replication"/>
    <property type="evidence" value="ECO:0007669"/>
    <property type="project" value="TreeGrafter"/>
</dbReference>
<dbReference type="GO" id="GO:0003917">
    <property type="term" value="F:DNA topoisomerase type I (single strand cut, ATP-independent) activity"/>
    <property type="evidence" value="ECO:0007669"/>
    <property type="project" value="UniProtKB-UniRule"/>
</dbReference>
<dbReference type="Pfam" id="PF02919">
    <property type="entry name" value="Topoisom_I_N"/>
    <property type="match status" value="1"/>
</dbReference>
<dbReference type="GO" id="GO:0005730">
    <property type="term" value="C:nucleolus"/>
    <property type="evidence" value="ECO:0007669"/>
    <property type="project" value="TreeGrafter"/>
</dbReference>
<evidence type="ECO:0000259" key="9">
    <source>
        <dbReference type="SMART" id="SM00435"/>
    </source>
</evidence>
<dbReference type="Gene3D" id="1.10.10.41">
    <property type="entry name" value="Yeast DNA topoisomerase - domain 1"/>
    <property type="match status" value="1"/>
</dbReference>
<dbReference type="Pfam" id="PF01028">
    <property type="entry name" value="Topoisom_I"/>
    <property type="match status" value="1"/>
</dbReference>
<dbReference type="GO" id="GO:0006265">
    <property type="term" value="P:DNA topological change"/>
    <property type="evidence" value="ECO:0007669"/>
    <property type="project" value="UniProtKB-UniRule"/>
</dbReference>
<keyword evidence="5 6" id="KW-0413">Isomerase</keyword>
<evidence type="ECO:0000256" key="2">
    <source>
        <dbReference type="ARBA" id="ARBA00006645"/>
    </source>
</evidence>
<dbReference type="SMART" id="SM00435">
    <property type="entry name" value="TOPEUc"/>
    <property type="match status" value="1"/>
</dbReference>
<organism evidence="10 11">
    <name type="scientific">Perkinsus olseni</name>
    <name type="common">Perkinsus atlanticus</name>
    <dbReference type="NCBI Taxonomy" id="32597"/>
    <lineage>
        <taxon>Eukaryota</taxon>
        <taxon>Sar</taxon>
        <taxon>Alveolata</taxon>
        <taxon>Perkinsozoa</taxon>
        <taxon>Perkinsea</taxon>
        <taxon>Perkinsida</taxon>
        <taxon>Perkinsidae</taxon>
        <taxon>Perkinsus</taxon>
    </lineage>
</organism>
<dbReference type="InterPro" id="IPR014711">
    <property type="entry name" value="TopoI_cat_a-hlx-sub_euk"/>
</dbReference>
<dbReference type="EMBL" id="JABANO010026512">
    <property type="protein sequence ID" value="KAF4718403.1"/>
    <property type="molecule type" value="Genomic_DNA"/>
</dbReference>
<dbReference type="FunFam" id="1.10.10.41:FF:000001">
    <property type="entry name" value="DNA topoisomerase I"/>
    <property type="match status" value="1"/>
</dbReference>
<dbReference type="PANTHER" id="PTHR10290">
    <property type="entry name" value="DNA TOPOISOMERASE I"/>
    <property type="match status" value="1"/>
</dbReference>
<dbReference type="GO" id="GO:0007059">
    <property type="term" value="P:chromosome segregation"/>
    <property type="evidence" value="ECO:0007669"/>
    <property type="project" value="TreeGrafter"/>
</dbReference>
<dbReference type="InterPro" id="IPR013500">
    <property type="entry name" value="TopoI_cat_euk"/>
</dbReference>
<dbReference type="InterPro" id="IPR014727">
    <property type="entry name" value="TopoI_cat_a/b-sub_euk"/>
</dbReference>
<keyword evidence="3 6" id="KW-0799">Topoisomerase</keyword>
<evidence type="ECO:0000256" key="1">
    <source>
        <dbReference type="ARBA" id="ARBA00000213"/>
    </source>
</evidence>
<dbReference type="InterPro" id="IPR013030">
    <property type="entry name" value="DNA_topo_DNA_db_N_dom2"/>
</dbReference>
<protein>
    <recommendedName>
        <fullName evidence="7">DNA topoisomerase I</fullName>
        <ecNumber evidence="7">5.6.2.1</ecNumber>
    </recommendedName>
    <alternativeName>
        <fullName evidence="7">DNA topoisomerase 1</fullName>
    </alternativeName>
</protein>
<comment type="catalytic activity">
    <reaction evidence="1 6 7">
        <text>ATP-independent breakage of single-stranded DNA, followed by passage and rejoining.</text>
        <dbReference type="EC" id="5.6.2.1"/>
    </reaction>
</comment>
<evidence type="ECO:0000313" key="11">
    <source>
        <dbReference type="Proteomes" id="UP000553632"/>
    </source>
</evidence>
<dbReference type="GO" id="GO:0003677">
    <property type="term" value="F:DNA binding"/>
    <property type="evidence" value="ECO:0007669"/>
    <property type="project" value="UniProtKB-UniRule"/>
</dbReference>
<sequence length="659" mass="76502">VLLSLRASEAFSTTDSIMGKEDKVKKEKKEKKEKTVKKEKKDKKEKKEKKTTSSRSTKTTTRKPRAKKEGDEKPATGGRKRKAIVRTEDDFEPFNRWWEKDPEDTDKKWTYLEHHGMMFTPAYEPHGVKMLYRGEPVDLPPEAEEVATFFAQTLGTDWCKKEKFQKNFWTDFQATLPPQLKSRITKLKDCDFEPIKNYLDKRSEAKKARTKEEKEAEKEAKKKEDYPYTHVIVDELRERVGNFRVEPPNLFRGRGDHPKMGKLKQYIMPEDVTVNCAADAPAPRCPVPGHAYRDVVHDPSVTWLAWFTDTINNQFKYVFLNAASGFKGQSDWLKYEKARKLKKFIRGIRDDYTKKMKSSDEEEKELGTAVYLIDRLALRVGNEKNTEEEADTVGCCSLRVEHMTFEPDNKITLDFLGKDSIRYLNTVQVDPLVYKNLKALAKARKPDEMIFSIDPSKVNDYFKQFMQELSAKVFRTYNASITLEQELCKFDPTEHDINDPSELVKFYNDANRRVAILCNHQRAPPKQHEAGMERLKKKLSDQEATLRGLEGLRDEHLGKSVSKTVKDIIAEKNLKSSNMDALVRKIKSQTLAVERTKIQIADKEDNKTVSLTTSKINYMDPRISVAFCKSHDCPIEKIFAKTIRNKFPWAMHTKSTWRF</sequence>
<dbReference type="InterPro" id="IPR011010">
    <property type="entry name" value="DNA_brk_join_enz"/>
</dbReference>
<dbReference type="EC" id="5.6.2.1" evidence="7"/>
<comment type="function">
    <text evidence="7">Releases the supercoiling and torsional tension of DNA introduced during the DNA replication and transcription by transiently cleaving and rejoining one strand of the DNA duplex. Introduces a single-strand break via transesterification at the specific target site 5'-[CT]CCTTp site in duplex DNA. The scissile phosphodiester is attacked by the catalytic tyrosine of the enzyme, resulting in the formation of a DNA-(3'-phosphotyrosyl)-enzyme intermediate and the expulsion of a 5'-OH DNA strand. The free DNA strand then undergoes passage around the unbroken strand thus removing DNA supercoils. Finally, in the religation step, the DNA 5'-OH attacks the covalent intermediate to expel the active-site tyrosine and restore the DNA phosphodiester backbone.</text>
</comment>
<dbReference type="GO" id="GO:0005694">
    <property type="term" value="C:chromosome"/>
    <property type="evidence" value="ECO:0007669"/>
    <property type="project" value="InterPro"/>
</dbReference>
<dbReference type="Gene3D" id="1.10.132.10">
    <property type="match status" value="1"/>
</dbReference>
<feature type="active site" description="O-(3'-phospho-DNA)-tyrosine intermediate" evidence="6">
    <location>
        <position position="618"/>
    </location>
</feature>
<proteinExistence type="inferred from homology"/>
<accession>A0A7J6RCR1</accession>
<dbReference type="CDD" id="cd00660">
    <property type="entry name" value="Topoisomer_IB_N"/>
    <property type="match status" value="1"/>
</dbReference>
<feature type="compositionally biased region" description="Basic and acidic residues" evidence="8">
    <location>
        <begin position="18"/>
        <end position="33"/>
    </location>
</feature>
<dbReference type="Gene3D" id="3.90.15.10">
    <property type="entry name" value="Topoisomerase I, Chain A, domain 3"/>
    <property type="match status" value="1"/>
</dbReference>
<evidence type="ECO:0000313" key="10">
    <source>
        <dbReference type="EMBL" id="KAF4718403.1"/>
    </source>
</evidence>
<dbReference type="Pfam" id="PF14370">
    <property type="entry name" value="Topo_C_assoc"/>
    <property type="match status" value="1"/>
</dbReference>
<dbReference type="InterPro" id="IPR025834">
    <property type="entry name" value="TopoI_C_dom"/>
</dbReference>
<keyword evidence="4 6" id="KW-0238">DNA-binding</keyword>
<feature type="compositionally biased region" description="Basic residues" evidence="8">
    <location>
        <begin position="34"/>
        <end position="49"/>
    </location>
</feature>
<keyword evidence="11" id="KW-1185">Reference proteome</keyword>
<evidence type="ECO:0000256" key="8">
    <source>
        <dbReference type="SAM" id="MobiDB-lite"/>
    </source>
</evidence>
<feature type="region of interest" description="Disordered" evidence="8">
    <location>
        <begin position="1"/>
        <end position="84"/>
    </location>
</feature>
<dbReference type="Proteomes" id="UP000553632">
    <property type="component" value="Unassembled WGS sequence"/>
</dbReference>
<evidence type="ECO:0000256" key="7">
    <source>
        <dbReference type="RuleBase" id="RU365101"/>
    </source>
</evidence>
<evidence type="ECO:0000256" key="5">
    <source>
        <dbReference type="ARBA" id="ARBA00023235"/>
    </source>
</evidence>
<dbReference type="InterPro" id="IPR008336">
    <property type="entry name" value="TopoI_DNA-bd_euk"/>
</dbReference>
<dbReference type="InterPro" id="IPR013034">
    <property type="entry name" value="DNA_topo_DNA_db_N_dom1"/>
</dbReference>
<dbReference type="PANTHER" id="PTHR10290:SF3">
    <property type="entry name" value="DNA TOPOISOMERASE 1"/>
    <property type="match status" value="1"/>
</dbReference>
<dbReference type="Gene3D" id="2.170.11.10">
    <property type="entry name" value="DNA Topoisomerase I, domain 2"/>
    <property type="match status" value="1"/>
</dbReference>
<evidence type="ECO:0000256" key="6">
    <source>
        <dbReference type="PROSITE-ProRule" id="PRU01382"/>
    </source>
</evidence>
<comment type="similarity">
    <text evidence="2 6 7">Belongs to the type IB topoisomerase family.</text>
</comment>
<dbReference type="SUPFAM" id="SSF56349">
    <property type="entry name" value="DNA breaking-rejoining enzymes"/>
    <property type="match status" value="1"/>
</dbReference>
<dbReference type="AlphaFoldDB" id="A0A7J6RCR1"/>
<feature type="non-terminal residue" evidence="10">
    <location>
        <position position="659"/>
    </location>
</feature>
<dbReference type="OMA" id="GECPVTT"/>
<gene>
    <name evidence="10" type="primary">TOP1_4</name>
    <name evidence="10" type="ORF">FOZ63_031295</name>
</gene>
<dbReference type="InterPro" id="IPR013499">
    <property type="entry name" value="TopoI_euk"/>
</dbReference>